<reference evidence="3 4" key="1">
    <citation type="submission" date="2019-05" db="EMBL/GenBank/DDBJ databases">
        <title>Verrucobacter flavum gen. nov., sp. nov. a new member of the family Verrucomicrobiaceae.</title>
        <authorList>
            <person name="Szuroczki S."/>
            <person name="Abbaszade G."/>
            <person name="Szabo A."/>
            <person name="Felfoldi T."/>
            <person name="Schumann P."/>
            <person name="Boka K."/>
            <person name="Keki Z."/>
            <person name="Toumi M."/>
            <person name="Toth E."/>
        </authorList>
    </citation>
    <scope>NUCLEOTIDE SEQUENCE [LARGE SCALE GENOMIC DNA]</scope>
    <source>
        <strain evidence="3 4">MG-N-17</strain>
    </source>
</reference>
<dbReference type="Pfam" id="PF01183">
    <property type="entry name" value="Glyco_hydro_25"/>
    <property type="match status" value="1"/>
</dbReference>
<comment type="caution">
    <text evidence="3">The sequence shown here is derived from an EMBL/GenBank/DDBJ whole genome shotgun (WGS) entry which is preliminary data.</text>
</comment>
<evidence type="ECO:0000313" key="3">
    <source>
        <dbReference type="EMBL" id="TLD72225.1"/>
    </source>
</evidence>
<evidence type="ECO:0000313" key="4">
    <source>
        <dbReference type="Proteomes" id="UP000306196"/>
    </source>
</evidence>
<dbReference type="GO" id="GO:0016998">
    <property type="term" value="P:cell wall macromolecule catabolic process"/>
    <property type="evidence" value="ECO:0007669"/>
    <property type="project" value="InterPro"/>
</dbReference>
<sequence>MKRLLLLPAVCLLSQCATVGVVSSVEAPTAGRAPMVPRGMPQIINVSAYDPKEKQREGRGYTENDVSALRANGATALIARAGKGGNLDTKCANFLAAADRVGLMPGIYYRLQNHVDAVAQADQFVNRAQSLARSRSWNASSLLLCGDFDANSRMSDILRFMDRVEQRTGVVPVAYLENSSHLKNLLGNADPGTKARLRRMPYWLALYSHESGAGPQYPAPGNPQGLVAQYRVWPTWTIWQYGGVEWQGGRSRAKVYNAGPYRFSPYFGNMDRPLERNVFNGSYAAMQSFWLRHGLPLR</sequence>
<proteinExistence type="inferred from homology"/>
<feature type="chain" id="PRO_5024397481" description="Glycoside hydrolase" evidence="2">
    <location>
        <begin position="20"/>
        <end position="298"/>
    </location>
</feature>
<gene>
    <name evidence="3" type="ORF">FEM03_02390</name>
</gene>
<evidence type="ECO:0008006" key="5">
    <source>
        <dbReference type="Google" id="ProtNLM"/>
    </source>
</evidence>
<dbReference type="OrthoDB" id="5298492at2"/>
<keyword evidence="2" id="KW-0732">Signal</keyword>
<dbReference type="SUPFAM" id="SSF51445">
    <property type="entry name" value="(Trans)glycosidases"/>
    <property type="match status" value="1"/>
</dbReference>
<dbReference type="Proteomes" id="UP000306196">
    <property type="component" value="Unassembled WGS sequence"/>
</dbReference>
<keyword evidence="4" id="KW-1185">Reference proteome</keyword>
<dbReference type="PROSITE" id="PS51904">
    <property type="entry name" value="GLYCOSYL_HYDROL_F25_2"/>
    <property type="match status" value="1"/>
</dbReference>
<accession>A0A5R8KJW3</accession>
<dbReference type="InterPro" id="IPR017853">
    <property type="entry name" value="GH"/>
</dbReference>
<name>A0A5R8KJW3_9BACT</name>
<evidence type="ECO:0000256" key="1">
    <source>
        <dbReference type="ARBA" id="ARBA00010646"/>
    </source>
</evidence>
<dbReference type="EMBL" id="VAUV01000002">
    <property type="protein sequence ID" value="TLD72225.1"/>
    <property type="molecule type" value="Genomic_DNA"/>
</dbReference>
<dbReference type="AlphaFoldDB" id="A0A5R8KJW3"/>
<feature type="signal peptide" evidence="2">
    <location>
        <begin position="1"/>
        <end position="19"/>
    </location>
</feature>
<dbReference type="Gene3D" id="3.20.20.80">
    <property type="entry name" value="Glycosidases"/>
    <property type="match status" value="1"/>
</dbReference>
<dbReference type="RefSeq" id="WP_138084580.1">
    <property type="nucleotide sequence ID" value="NZ_VAUV01000002.1"/>
</dbReference>
<evidence type="ECO:0000256" key="2">
    <source>
        <dbReference type="SAM" id="SignalP"/>
    </source>
</evidence>
<comment type="similarity">
    <text evidence="1">Belongs to the glycosyl hydrolase 25 family.</text>
</comment>
<dbReference type="InterPro" id="IPR002053">
    <property type="entry name" value="Glyco_hydro_25"/>
</dbReference>
<dbReference type="GO" id="GO:0009253">
    <property type="term" value="P:peptidoglycan catabolic process"/>
    <property type="evidence" value="ECO:0007669"/>
    <property type="project" value="InterPro"/>
</dbReference>
<organism evidence="3 4">
    <name type="scientific">Phragmitibacter flavus</name>
    <dbReference type="NCBI Taxonomy" id="2576071"/>
    <lineage>
        <taxon>Bacteria</taxon>
        <taxon>Pseudomonadati</taxon>
        <taxon>Verrucomicrobiota</taxon>
        <taxon>Verrucomicrobiia</taxon>
        <taxon>Verrucomicrobiales</taxon>
        <taxon>Verrucomicrobiaceae</taxon>
        <taxon>Phragmitibacter</taxon>
    </lineage>
</organism>
<protein>
    <recommendedName>
        <fullName evidence="5">Glycoside hydrolase</fullName>
    </recommendedName>
</protein>
<dbReference type="GO" id="GO:0003796">
    <property type="term" value="F:lysozyme activity"/>
    <property type="evidence" value="ECO:0007669"/>
    <property type="project" value="InterPro"/>
</dbReference>